<comment type="subunit">
    <text evidence="10">Monomer.</text>
</comment>
<dbReference type="PANTHER" id="PTHR11088:SF60">
    <property type="entry name" value="TRNA DIMETHYLALLYLTRANSFERASE"/>
    <property type="match status" value="1"/>
</dbReference>
<dbReference type="RefSeq" id="WP_110436769.1">
    <property type="nucleotide sequence ID" value="NZ_DBEZDI010000022.1"/>
</dbReference>
<accession>A0AAW4VXB6</accession>
<name>A0AAW4VXB6_9FIRM</name>
<comment type="function">
    <text evidence="2 10 12">Catalyzes the transfer of a dimethylallyl group onto the adenine at position 37 in tRNAs that read codons beginning with uridine, leading to the formation of N6-(dimethylallyl)adenosine (i(6)A).</text>
</comment>
<evidence type="ECO:0000256" key="3">
    <source>
        <dbReference type="ARBA" id="ARBA00005842"/>
    </source>
</evidence>
<dbReference type="NCBIfam" id="TIGR00174">
    <property type="entry name" value="miaA"/>
    <property type="match status" value="1"/>
</dbReference>
<dbReference type="InterPro" id="IPR018022">
    <property type="entry name" value="IPT"/>
</dbReference>
<evidence type="ECO:0000256" key="10">
    <source>
        <dbReference type="HAMAP-Rule" id="MF_00185"/>
    </source>
</evidence>
<evidence type="ECO:0000256" key="5">
    <source>
        <dbReference type="ARBA" id="ARBA00022694"/>
    </source>
</evidence>
<comment type="catalytic activity">
    <reaction evidence="9 10 11">
        <text>adenosine(37) in tRNA + dimethylallyl diphosphate = N(6)-dimethylallyladenosine(37) in tRNA + diphosphate</text>
        <dbReference type="Rhea" id="RHEA:26482"/>
        <dbReference type="Rhea" id="RHEA-COMP:10162"/>
        <dbReference type="Rhea" id="RHEA-COMP:10375"/>
        <dbReference type="ChEBI" id="CHEBI:33019"/>
        <dbReference type="ChEBI" id="CHEBI:57623"/>
        <dbReference type="ChEBI" id="CHEBI:74411"/>
        <dbReference type="ChEBI" id="CHEBI:74415"/>
        <dbReference type="EC" id="2.5.1.75"/>
    </reaction>
</comment>
<dbReference type="InterPro" id="IPR039657">
    <property type="entry name" value="Dimethylallyltransferase"/>
</dbReference>
<evidence type="ECO:0000256" key="13">
    <source>
        <dbReference type="RuleBase" id="RU003785"/>
    </source>
</evidence>
<sequence length="313" mass="35379">MENRLICICGPTASGKTALSVALAQQLHTEIISADSMQLYREMDIGTAKPDMKERQGVPHHLFDVCEPGEAFSVARYVELADAAAQDILSRGMTPIVVGGTGLYMDALIECSVFSGDETDLTVREKYQRMAAEQGNQAVHDCLAKVDPAGAERLHPNNLKRVIRALEVYEQTGMTIDEFNRRNKRPEPKYDALKIGVCPSDREILYDRINRRVDLMLENGLLEETKRLVERGLLTGTAAQAIGYKELLGYLNGEQTLEECAELLKRRSRNYAKRQLTWLKRDDSIHWIYYNSGEELPFVLQETTKYLQNHGVQ</sequence>
<dbReference type="SUPFAM" id="SSF52540">
    <property type="entry name" value="P-loop containing nucleoside triphosphate hydrolases"/>
    <property type="match status" value="2"/>
</dbReference>
<feature type="site" description="Interaction with substrate tRNA" evidence="10">
    <location>
        <position position="101"/>
    </location>
</feature>
<feature type="region of interest" description="Interaction with substrate tRNA" evidence="10">
    <location>
        <begin position="35"/>
        <end position="38"/>
    </location>
</feature>
<evidence type="ECO:0000256" key="6">
    <source>
        <dbReference type="ARBA" id="ARBA00022741"/>
    </source>
</evidence>
<dbReference type="HAMAP" id="MF_00185">
    <property type="entry name" value="IPP_trans"/>
    <property type="match status" value="1"/>
</dbReference>
<dbReference type="Gene3D" id="3.40.50.300">
    <property type="entry name" value="P-loop containing nucleotide triphosphate hydrolases"/>
    <property type="match status" value="1"/>
</dbReference>
<organism evidence="14 15">
    <name type="scientific">Agathobaculum butyriciproducens</name>
    <dbReference type="NCBI Taxonomy" id="1628085"/>
    <lineage>
        <taxon>Bacteria</taxon>
        <taxon>Bacillati</taxon>
        <taxon>Bacillota</taxon>
        <taxon>Clostridia</taxon>
        <taxon>Eubacteriales</taxon>
        <taxon>Butyricicoccaceae</taxon>
        <taxon>Agathobaculum</taxon>
    </lineage>
</organism>
<comment type="caution">
    <text evidence="10">Lacks conserved residue(s) required for the propagation of feature annotation.</text>
</comment>
<evidence type="ECO:0000256" key="4">
    <source>
        <dbReference type="ARBA" id="ARBA00022679"/>
    </source>
</evidence>
<dbReference type="PANTHER" id="PTHR11088">
    <property type="entry name" value="TRNA DIMETHYLALLYLTRANSFERASE"/>
    <property type="match status" value="1"/>
</dbReference>
<feature type="binding site" evidence="10">
    <location>
        <begin position="12"/>
        <end position="17"/>
    </location>
    <ligand>
        <name>substrate</name>
    </ligand>
</feature>
<evidence type="ECO:0000313" key="15">
    <source>
        <dbReference type="Proteomes" id="UP001298753"/>
    </source>
</evidence>
<dbReference type="Gene3D" id="1.10.20.140">
    <property type="match status" value="1"/>
</dbReference>
<dbReference type="EMBL" id="JAJEPX010000001">
    <property type="protein sequence ID" value="MCC2175681.1"/>
    <property type="molecule type" value="Genomic_DNA"/>
</dbReference>
<dbReference type="GeneID" id="98661135"/>
<evidence type="ECO:0000313" key="14">
    <source>
        <dbReference type="EMBL" id="MCC2175681.1"/>
    </source>
</evidence>
<comment type="cofactor">
    <cofactor evidence="1 10">
        <name>Mg(2+)</name>
        <dbReference type="ChEBI" id="CHEBI:18420"/>
    </cofactor>
</comment>
<evidence type="ECO:0000256" key="9">
    <source>
        <dbReference type="ARBA" id="ARBA00049563"/>
    </source>
</evidence>
<comment type="caution">
    <text evidence="14">The sequence shown here is derived from an EMBL/GenBank/DDBJ whole genome shotgun (WGS) entry which is preliminary data.</text>
</comment>
<keyword evidence="7 10" id="KW-0067">ATP-binding</keyword>
<evidence type="ECO:0000256" key="11">
    <source>
        <dbReference type="RuleBase" id="RU003783"/>
    </source>
</evidence>
<keyword evidence="4 10" id="KW-0808">Transferase</keyword>
<evidence type="ECO:0000256" key="12">
    <source>
        <dbReference type="RuleBase" id="RU003784"/>
    </source>
</evidence>
<protein>
    <recommendedName>
        <fullName evidence="10">tRNA dimethylallyltransferase</fullName>
        <ecNumber evidence="10">2.5.1.75</ecNumber>
    </recommendedName>
    <alternativeName>
        <fullName evidence="10">Dimethylallyl diphosphate:tRNA dimethylallyltransferase</fullName>
        <shortName evidence="10">DMAPP:tRNA dimethylallyltransferase</shortName>
        <shortName evidence="10">DMATase</shortName>
    </alternativeName>
    <alternativeName>
        <fullName evidence="10">Isopentenyl-diphosphate:tRNA isopentenyltransferase</fullName>
        <shortName evidence="10">IPP transferase</shortName>
        <shortName evidence="10">IPPT</shortName>
        <shortName evidence="10">IPTase</shortName>
    </alternativeName>
</protein>
<evidence type="ECO:0000256" key="8">
    <source>
        <dbReference type="ARBA" id="ARBA00022842"/>
    </source>
</evidence>
<dbReference type="AlphaFoldDB" id="A0AAW4VXB6"/>
<dbReference type="Pfam" id="PF01715">
    <property type="entry name" value="IPPT"/>
    <property type="match status" value="1"/>
</dbReference>
<dbReference type="EC" id="2.5.1.75" evidence="10"/>
<evidence type="ECO:0000256" key="2">
    <source>
        <dbReference type="ARBA" id="ARBA00003213"/>
    </source>
</evidence>
<keyword evidence="5 10" id="KW-0819">tRNA processing</keyword>
<evidence type="ECO:0000256" key="7">
    <source>
        <dbReference type="ARBA" id="ARBA00022840"/>
    </source>
</evidence>
<keyword evidence="6 10" id="KW-0547">Nucleotide-binding</keyword>
<evidence type="ECO:0000256" key="1">
    <source>
        <dbReference type="ARBA" id="ARBA00001946"/>
    </source>
</evidence>
<dbReference type="InterPro" id="IPR027417">
    <property type="entry name" value="P-loop_NTPase"/>
</dbReference>
<gene>
    <name evidence="10 14" type="primary">miaA</name>
    <name evidence="14" type="ORF">LKD22_00820</name>
</gene>
<keyword evidence="15" id="KW-1185">Reference proteome</keyword>
<dbReference type="GO" id="GO:0006400">
    <property type="term" value="P:tRNA modification"/>
    <property type="evidence" value="ECO:0007669"/>
    <property type="project" value="TreeGrafter"/>
</dbReference>
<dbReference type="Proteomes" id="UP001298753">
    <property type="component" value="Unassembled WGS sequence"/>
</dbReference>
<dbReference type="GO" id="GO:0005524">
    <property type="term" value="F:ATP binding"/>
    <property type="evidence" value="ECO:0007669"/>
    <property type="project" value="UniProtKB-UniRule"/>
</dbReference>
<reference evidence="14 15" key="1">
    <citation type="submission" date="2021-10" db="EMBL/GenBank/DDBJ databases">
        <title>Anaerobic single-cell dispensing facilitates the cultivation of human gut bacteria.</title>
        <authorList>
            <person name="Afrizal A."/>
        </authorList>
    </citation>
    <scope>NUCLEOTIDE SEQUENCE [LARGE SCALE GENOMIC DNA]</scope>
    <source>
        <strain evidence="14 15">CLA-AA-H270</strain>
    </source>
</reference>
<dbReference type="GO" id="GO:0052381">
    <property type="term" value="F:tRNA dimethylallyltransferase activity"/>
    <property type="evidence" value="ECO:0007669"/>
    <property type="project" value="UniProtKB-UniRule"/>
</dbReference>
<proteinExistence type="inferred from homology"/>
<keyword evidence="8 10" id="KW-0460">Magnesium</keyword>
<feature type="binding site" evidence="10">
    <location>
        <begin position="10"/>
        <end position="17"/>
    </location>
    <ligand>
        <name>ATP</name>
        <dbReference type="ChEBI" id="CHEBI:30616"/>
    </ligand>
</feature>
<comment type="similarity">
    <text evidence="3 10 13">Belongs to the IPP transferase family.</text>
</comment>
<feature type="site" description="Interaction with substrate tRNA" evidence="10">
    <location>
        <position position="124"/>
    </location>
</feature>